<evidence type="ECO:0000256" key="2">
    <source>
        <dbReference type="ARBA" id="ARBA00022676"/>
    </source>
</evidence>
<dbReference type="InterPro" id="IPR050271">
    <property type="entry name" value="UDP-glycosyltransferase"/>
</dbReference>
<evidence type="ECO:0008006" key="7">
    <source>
        <dbReference type="Google" id="ProtNLM"/>
    </source>
</evidence>
<keyword evidence="6" id="KW-1185">Reference proteome</keyword>
<dbReference type="InterPro" id="IPR002213">
    <property type="entry name" value="UDP_glucos_trans"/>
</dbReference>
<protein>
    <recommendedName>
        <fullName evidence="7">UDP-glucuronosyltransferase</fullName>
    </recommendedName>
</protein>
<dbReference type="PANTHER" id="PTHR48043:SF159">
    <property type="entry name" value="EG:EG0003.4 PROTEIN-RELATED"/>
    <property type="match status" value="1"/>
</dbReference>
<keyword evidence="4" id="KW-0472">Membrane</keyword>
<dbReference type="FunFam" id="3.40.50.2000:FF:000050">
    <property type="entry name" value="UDP-glucuronosyltransferase"/>
    <property type="match status" value="1"/>
</dbReference>
<accession>A0A9N9X257</accession>
<evidence type="ECO:0000256" key="4">
    <source>
        <dbReference type="SAM" id="Phobius"/>
    </source>
</evidence>
<dbReference type="SUPFAM" id="SSF53756">
    <property type="entry name" value="UDP-Glycosyltransferase/glycogen phosphorylase"/>
    <property type="match status" value="1"/>
</dbReference>
<comment type="similarity">
    <text evidence="1">Belongs to the UDP-glycosyltransferase family.</text>
</comment>
<evidence type="ECO:0000256" key="1">
    <source>
        <dbReference type="ARBA" id="ARBA00009995"/>
    </source>
</evidence>
<evidence type="ECO:0000256" key="3">
    <source>
        <dbReference type="ARBA" id="ARBA00022679"/>
    </source>
</evidence>
<dbReference type="CDD" id="cd03784">
    <property type="entry name" value="GT1_Gtf-like"/>
    <property type="match status" value="1"/>
</dbReference>
<dbReference type="Pfam" id="PF00201">
    <property type="entry name" value="UDPGT"/>
    <property type="match status" value="1"/>
</dbReference>
<evidence type="ECO:0000313" key="5">
    <source>
        <dbReference type="EMBL" id="CAG9817711.1"/>
    </source>
</evidence>
<feature type="transmembrane region" description="Helical" evidence="4">
    <location>
        <begin position="500"/>
        <end position="526"/>
    </location>
</feature>
<reference evidence="5" key="1">
    <citation type="submission" date="2022-01" db="EMBL/GenBank/DDBJ databases">
        <authorList>
            <person name="King R."/>
        </authorList>
    </citation>
    <scope>NUCLEOTIDE SEQUENCE</scope>
</reference>
<dbReference type="OrthoDB" id="5835829at2759"/>
<name>A0A9N9X257_PHACE</name>
<dbReference type="AlphaFoldDB" id="A0A9N9X257"/>
<keyword evidence="4" id="KW-0812">Transmembrane</keyword>
<gene>
    <name evidence="5" type="ORF">PHAECO_LOCUS5082</name>
</gene>
<dbReference type="EMBL" id="OU896722">
    <property type="protein sequence ID" value="CAG9817711.1"/>
    <property type="molecule type" value="Genomic_DNA"/>
</dbReference>
<sequence>MKKDINEVAAAEETSAGIVVTPDAEFYISSVAQVSCANILLAEDLASPSHQIWNYAIADALVAKGHNVTVIGPKTISTENRKFRYIPLEGLLDEIGVFLPDDYMHFSTLGNIKMFNDFILTTCNHTIHTKGLQKLMDYPKDFKFDLILLDLTATPCFLPLIERFNSPPAVVISAMLLSPVLSELFGNSFPASYIPYIFLKNTARMDFSERLHNFVFSKIDLYWKAYNSFHMEKMSRSVFGEKMQSFDALSKKTTFLLCNWSPGLHYSQPLTPNIIPVGGVHIDTEKKLPQDLQDIMDSAENGVIFFSLGSNLRSDTMSPEKKNSILKVFSQLNQTVLWKFESDFPNLPKNVIIRKWIPQTAIFAHPNLKLFITHGGGLSTIEAAFFGIPMVGIPFFVDQHANMELVETRGIGVKLEYSDLTSESLLEAVNIVLRDRRYVLSIDRYSENAKKISSIMRDQPQTPMERALFWIEFAMRNNGTNIYDPQSRHISGFISSSFDIYIFLLSVLCLVVYFLKKMVAVLWSLVNWEEKKVKRH</sequence>
<keyword evidence="3" id="KW-0808">Transferase</keyword>
<dbReference type="Proteomes" id="UP001153737">
    <property type="component" value="Chromosome 16"/>
</dbReference>
<evidence type="ECO:0000313" key="6">
    <source>
        <dbReference type="Proteomes" id="UP001153737"/>
    </source>
</evidence>
<dbReference type="Gene3D" id="3.40.50.2000">
    <property type="entry name" value="Glycogen Phosphorylase B"/>
    <property type="match status" value="2"/>
</dbReference>
<organism evidence="5 6">
    <name type="scientific">Phaedon cochleariae</name>
    <name type="common">Mustard beetle</name>
    <dbReference type="NCBI Taxonomy" id="80249"/>
    <lineage>
        <taxon>Eukaryota</taxon>
        <taxon>Metazoa</taxon>
        <taxon>Ecdysozoa</taxon>
        <taxon>Arthropoda</taxon>
        <taxon>Hexapoda</taxon>
        <taxon>Insecta</taxon>
        <taxon>Pterygota</taxon>
        <taxon>Neoptera</taxon>
        <taxon>Endopterygota</taxon>
        <taxon>Coleoptera</taxon>
        <taxon>Polyphaga</taxon>
        <taxon>Cucujiformia</taxon>
        <taxon>Chrysomeloidea</taxon>
        <taxon>Chrysomelidae</taxon>
        <taxon>Chrysomelinae</taxon>
        <taxon>Chrysomelini</taxon>
        <taxon>Phaedon</taxon>
    </lineage>
</organism>
<proteinExistence type="inferred from homology"/>
<dbReference type="PANTHER" id="PTHR48043">
    <property type="entry name" value="EG:EG0003.4 PROTEIN-RELATED"/>
    <property type="match status" value="1"/>
</dbReference>
<reference evidence="5" key="2">
    <citation type="submission" date="2022-10" db="EMBL/GenBank/DDBJ databases">
        <authorList>
            <consortium name="ENA_rothamsted_submissions"/>
            <consortium name="culmorum"/>
            <person name="King R."/>
        </authorList>
    </citation>
    <scope>NUCLEOTIDE SEQUENCE</scope>
</reference>
<keyword evidence="4" id="KW-1133">Transmembrane helix</keyword>
<keyword evidence="2" id="KW-0328">Glycosyltransferase</keyword>
<dbReference type="GO" id="GO:0008194">
    <property type="term" value="F:UDP-glycosyltransferase activity"/>
    <property type="evidence" value="ECO:0007669"/>
    <property type="project" value="InterPro"/>
</dbReference>